<comment type="caution">
    <text evidence="2">The sequence shown here is derived from an EMBL/GenBank/DDBJ whole genome shotgun (WGS) entry which is preliminary data.</text>
</comment>
<keyword evidence="3" id="KW-1185">Reference proteome</keyword>
<dbReference type="SUPFAM" id="SSF75169">
    <property type="entry name" value="DsrEFH-like"/>
    <property type="match status" value="1"/>
</dbReference>
<keyword evidence="1" id="KW-0732">Signal</keyword>
<feature type="signal peptide" evidence="1">
    <location>
        <begin position="1"/>
        <end position="21"/>
    </location>
</feature>
<dbReference type="Pfam" id="PF02635">
    <property type="entry name" value="DsrE"/>
    <property type="match status" value="1"/>
</dbReference>
<gene>
    <name evidence="2" type="ORF">ACFSAH_16140</name>
</gene>
<organism evidence="2 3">
    <name type="scientific">Pseudopedobacter beijingensis</name>
    <dbReference type="NCBI Taxonomy" id="1207056"/>
    <lineage>
        <taxon>Bacteria</taxon>
        <taxon>Pseudomonadati</taxon>
        <taxon>Bacteroidota</taxon>
        <taxon>Sphingobacteriia</taxon>
        <taxon>Sphingobacteriales</taxon>
        <taxon>Sphingobacteriaceae</taxon>
        <taxon>Pseudopedobacter</taxon>
    </lineage>
</organism>
<dbReference type="PANTHER" id="PTHR37691:SF1">
    <property type="entry name" value="BLR3518 PROTEIN"/>
    <property type="match status" value="1"/>
</dbReference>
<dbReference type="InterPro" id="IPR003787">
    <property type="entry name" value="Sulphur_relay_DsrE/F-like"/>
</dbReference>
<evidence type="ECO:0000256" key="1">
    <source>
        <dbReference type="SAM" id="SignalP"/>
    </source>
</evidence>
<dbReference type="InterPro" id="IPR027396">
    <property type="entry name" value="DsrEFH-like"/>
</dbReference>
<dbReference type="RefSeq" id="WP_379663772.1">
    <property type="nucleotide sequence ID" value="NZ_JBHUDG010000047.1"/>
</dbReference>
<reference evidence="3" key="1">
    <citation type="journal article" date="2019" name="Int. J. Syst. Evol. Microbiol.">
        <title>The Global Catalogue of Microorganisms (GCM) 10K type strain sequencing project: providing services to taxonomists for standard genome sequencing and annotation.</title>
        <authorList>
            <consortium name="The Broad Institute Genomics Platform"/>
            <consortium name="The Broad Institute Genome Sequencing Center for Infectious Disease"/>
            <person name="Wu L."/>
            <person name="Ma J."/>
        </authorList>
    </citation>
    <scope>NUCLEOTIDE SEQUENCE [LARGE SCALE GENOMIC DNA]</scope>
    <source>
        <strain evidence="3">CCUG 53762</strain>
    </source>
</reference>
<dbReference type="Gene3D" id="3.40.1260.10">
    <property type="entry name" value="DsrEFH-like"/>
    <property type="match status" value="1"/>
</dbReference>
<protein>
    <submittedName>
        <fullName evidence="2">DsrE family protein</fullName>
    </submittedName>
</protein>
<accession>A0ABW4IHD7</accession>
<dbReference type="Proteomes" id="UP001597118">
    <property type="component" value="Unassembled WGS sequence"/>
</dbReference>
<proteinExistence type="predicted"/>
<name>A0ABW4IHD7_9SPHI</name>
<evidence type="ECO:0000313" key="3">
    <source>
        <dbReference type="Proteomes" id="UP001597118"/>
    </source>
</evidence>
<evidence type="ECO:0000313" key="2">
    <source>
        <dbReference type="EMBL" id="MFD1631404.1"/>
    </source>
</evidence>
<dbReference type="PANTHER" id="PTHR37691">
    <property type="entry name" value="BLR3518 PROTEIN"/>
    <property type="match status" value="1"/>
</dbReference>
<sequence>MTKYTIALITFSFLTAPNLHAQENKTPIYAGAKATEKHYNVVYQLNSGEQKKIEGTLKNIGNALNDPRLKGKVSIELVVHSGGVEVFKQTNSNLYKDKLLSLQKQGVLLVMCENTLKERNVQKKELMPFISYTPSANGELIILQQQGWGIIHP</sequence>
<dbReference type="EMBL" id="JBHUDG010000047">
    <property type="protein sequence ID" value="MFD1631404.1"/>
    <property type="molecule type" value="Genomic_DNA"/>
</dbReference>
<feature type="chain" id="PRO_5045811731" evidence="1">
    <location>
        <begin position="22"/>
        <end position="153"/>
    </location>
</feature>